<dbReference type="Proteomes" id="UP000230233">
    <property type="component" value="Chromosome II"/>
</dbReference>
<protein>
    <recommendedName>
        <fullName evidence="3">F-box domain-containing protein</fullName>
    </recommendedName>
</protein>
<gene>
    <name evidence="1" type="primary">Cnig_chr_II.g5622</name>
    <name evidence="1" type="ORF">B9Z55_005622</name>
</gene>
<dbReference type="EMBL" id="PDUG01000002">
    <property type="protein sequence ID" value="PIC45679.1"/>
    <property type="molecule type" value="Genomic_DNA"/>
</dbReference>
<evidence type="ECO:0000313" key="2">
    <source>
        <dbReference type="Proteomes" id="UP000230233"/>
    </source>
</evidence>
<sequence>MPISLLKLPRLVGVLVVTELEYQEIFLLSTCSSRTNILVKKANIKAPKLSFRLEECYGYNEFKIGFMIDKKIDRIWLHVTSLLHVHELALENIFTLKLGLDYEANTNFDLWSKKNGKFLHRMECANEPTAIQKALQDHINSIFHYSAASQLILSMKCDGSLPNITNVKEIEIKYNTVDAQFLANVLTTYSDPRRLYVRSRIVGDLPKESPFFQVQRIAVRSRCGPDYFHVSFLDSFSMLAFLFSFRISLVETCGWILLP</sequence>
<organism evidence="1 2">
    <name type="scientific">Caenorhabditis nigoni</name>
    <dbReference type="NCBI Taxonomy" id="1611254"/>
    <lineage>
        <taxon>Eukaryota</taxon>
        <taxon>Metazoa</taxon>
        <taxon>Ecdysozoa</taxon>
        <taxon>Nematoda</taxon>
        <taxon>Chromadorea</taxon>
        <taxon>Rhabditida</taxon>
        <taxon>Rhabditina</taxon>
        <taxon>Rhabditomorpha</taxon>
        <taxon>Rhabditoidea</taxon>
        <taxon>Rhabditidae</taxon>
        <taxon>Peloderinae</taxon>
        <taxon>Caenorhabditis</taxon>
    </lineage>
</organism>
<evidence type="ECO:0000313" key="1">
    <source>
        <dbReference type="EMBL" id="PIC45679.1"/>
    </source>
</evidence>
<name>A0A2G5V1P2_9PELO</name>
<accession>A0A2G5V1P2</accession>
<comment type="caution">
    <text evidence="1">The sequence shown here is derived from an EMBL/GenBank/DDBJ whole genome shotgun (WGS) entry which is preliminary data.</text>
</comment>
<keyword evidence="2" id="KW-1185">Reference proteome</keyword>
<evidence type="ECO:0008006" key="3">
    <source>
        <dbReference type="Google" id="ProtNLM"/>
    </source>
</evidence>
<reference evidence="2" key="1">
    <citation type="submission" date="2017-10" db="EMBL/GenBank/DDBJ databases">
        <title>Rapid genome shrinkage in a self-fertile nematode reveals novel sperm competition proteins.</title>
        <authorList>
            <person name="Yin D."/>
            <person name="Schwarz E.M."/>
            <person name="Thomas C.G."/>
            <person name="Felde R.L."/>
            <person name="Korf I.F."/>
            <person name="Cutter A.D."/>
            <person name="Schartner C.M."/>
            <person name="Ralston E.J."/>
            <person name="Meyer B.J."/>
            <person name="Haag E.S."/>
        </authorList>
    </citation>
    <scope>NUCLEOTIDE SEQUENCE [LARGE SCALE GENOMIC DNA]</scope>
    <source>
        <strain evidence="2">JU1422</strain>
    </source>
</reference>
<dbReference type="AlphaFoldDB" id="A0A2G5V1P2"/>
<proteinExistence type="predicted"/>
<dbReference type="PANTHER" id="PTHR21503">
    <property type="entry name" value="F-BOX-CONTAINING HYPOTHETICAL PROTEIN C.ELEGANS"/>
    <property type="match status" value="1"/>
</dbReference>
<dbReference type="OrthoDB" id="10427475at2759"/>
<dbReference type="PANTHER" id="PTHR21503:SF8">
    <property type="entry name" value="F-BOX ASSOCIATED DOMAIN-CONTAINING PROTEIN-RELATED"/>
    <property type="match status" value="1"/>
</dbReference>